<dbReference type="EMBL" id="LQXA01000019">
    <property type="protein sequence ID" value="KZC95731.1"/>
    <property type="molecule type" value="Genomic_DNA"/>
</dbReference>
<evidence type="ECO:0000256" key="1">
    <source>
        <dbReference type="SAM" id="MobiDB-lite"/>
    </source>
</evidence>
<feature type="region of interest" description="Disordered" evidence="1">
    <location>
        <begin position="111"/>
        <end position="173"/>
    </location>
</feature>
<feature type="compositionally biased region" description="Low complexity" evidence="1">
    <location>
        <begin position="144"/>
        <end position="173"/>
    </location>
</feature>
<dbReference type="AlphaFoldDB" id="A0A154V2Z6"/>
<dbReference type="InterPro" id="IPR012347">
    <property type="entry name" value="Ferritin-like"/>
</dbReference>
<dbReference type="Pfam" id="PF03713">
    <property type="entry name" value="DUF305"/>
    <property type="match status" value="1"/>
</dbReference>
<dbReference type="PROSITE" id="PS51257">
    <property type="entry name" value="PROKAR_LIPOPROTEIN"/>
    <property type="match status" value="1"/>
</dbReference>
<feature type="region of interest" description="Disordered" evidence="1">
    <location>
        <begin position="25"/>
        <end position="47"/>
    </location>
</feature>
<feature type="signal peptide" evidence="2">
    <location>
        <begin position="1"/>
        <end position="23"/>
    </location>
</feature>
<dbReference type="PANTHER" id="PTHR36933">
    <property type="entry name" value="SLL0788 PROTEIN"/>
    <property type="match status" value="1"/>
</dbReference>
<proteinExistence type="predicted"/>
<reference evidence="4 5" key="1">
    <citation type="submission" date="2016-01" db="EMBL/GenBank/DDBJ databases">
        <title>Draft genome sequence of Clavibacter michiganensis subsp. tessellarius DOAB 609.</title>
        <authorList>
            <person name="Tambong J.T."/>
        </authorList>
    </citation>
    <scope>NUCLEOTIDE SEQUENCE [LARGE SCALE GENOMIC DNA]</scope>
    <source>
        <strain evidence="4 5">DOAB 609</strain>
    </source>
</reference>
<dbReference type="RefSeq" id="WP_063070965.1">
    <property type="nucleotide sequence ID" value="NZ_LQXA01000019.1"/>
</dbReference>
<keyword evidence="2" id="KW-0732">Signal</keyword>
<feature type="chain" id="PRO_5039595058" evidence="2">
    <location>
        <begin position="24"/>
        <end position="241"/>
    </location>
</feature>
<feature type="compositionally biased region" description="Low complexity" evidence="1">
    <location>
        <begin position="32"/>
        <end position="45"/>
    </location>
</feature>
<dbReference type="Gene3D" id="1.20.1260.10">
    <property type="match status" value="1"/>
</dbReference>
<name>A0A154V2Z6_9MICO</name>
<feature type="domain" description="DUF305" evidence="3">
    <location>
        <begin position="57"/>
        <end position="236"/>
    </location>
</feature>
<evidence type="ECO:0000313" key="5">
    <source>
        <dbReference type="Proteomes" id="UP000076218"/>
    </source>
</evidence>
<sequence length="241" mass="23618">MGYRHRLAAATTALVLAAGLAGCSTPPRTPEDAASPSADADAAAPLETGSEGWNRADLAFAQDMGDHAARSVALAVAALQAADLPPGAEELAVQIRDQQGPQARELARLAEGWAGEDGASGSNGTEDREEAGGVGGGAGGAEGTAGASGSASGTGTDAESAEAGAAASDAQQQAVRSARGMDAGRLFLQGMIAQHEAAIAMADGEAQVGTSTAALDIAGAMRSSQEGQLTKMRALLASYGG</sequence>
<evidence type="ECO:0000259" key="3">
    <source>
        <dbReference type="Pfam" id="PF03713"/>
    </source>
</evidence>
<dbReference type="PANTHER" id="PTHR36933:SF1">
    <property type="entry name" value="SLL0788 PROTEIN"/>
    <property type="match status" value="1"/>
</dbReference>
<evidence type="ECO:0000256" key="2">
    <source>
        <dbReference type="SAM" id="SignalP"/>
    </source>
</evidence>
<protein>
    <submittedName>
        <fullName evidence="4">DUF305 domain-containing protein</fullName>
    </submittedName>
</protein>
<gene>
    <name evidence="4" type="ORF">AWH51_06685</name>
</gene>
<dbReference type="InterPro" id="IPR005183">
    <property type="entry name" value="DUF305_CopM-like"/>
</dbReference>
<comment type="caution">
    <text evidence="4">The sequence shown here is derived from an EMBL/GenBank/DDBJ whole genome shotgun (WGS) entry which is preliminary data.</text>
</comment>
<dbReference type="OrthoDB" id="26872at2"/>
<feature type="compositionally biased region" description="Gly residues" evidence="1">
    <location>
        <begin position="132"/>
        <end position="143"/>
    </location>
</feature>
<organism evidence="4 5">
    <name type="scientific">Clavibacter tessellarius</name>
    <dbReference type="NCBI Taxonomy" id="31965"/>
    <lineage>
        <taxon>Bacteria</taxon>
        <taxon>Bacillati</taxon>
        <taxon>Actinomycetota</taxon>
        <taxon>Actinomycetes</taxon>
        <taxon>Micrococcales</taxon>
        <taxon>Microbacteriaceae</taxon>
        <taxon>Clavibacter</taxon>
    </lineage>
</organism>
<accession>A0A154V2Z6</accession>
<dbReference type="Proteomes" id="UP000076218">
    <property type="component" value="Unassembled WGS sequence"/>
</dbReference>
<evidence type="ECO:0000313" key="4">
    <source>
        <dbReference type="EMBL" id="KZC95731.1"/>
    </source>
</evidence>
<dbReference type="STRING" id="31965.AWH51_06685"/>